<comment type="catalytic activity">
    <reaction evidence="6">
        <text>dimethylallyl phosphate + FMNH2 = prenylated FMNH2 + phosphate</text>
        <dbReference type="Rhea" id="RHEA:37743"/>
        <dbReference type="ChEBI" id="CHEBI:43474"/>
        <dbReference type="ChEBI" id="CHEBI:57618"/>
        <dbReference type="ChEBI" id="CHEBI:87467"/>
        <dbReference type="ChEBI" id="CHEBI:88052"/>
        <dbReference type="EC" id="2.5.1.129"/>
    </reaction>
</comment>
<evidence type="ECO:0000256" key="1">
    <source>
        <dbReference type="ARBA" id="ARBA00022602"/>
    </source>
</evidence>
<dbReference type="AlphaFoldDB" id="A0A1L7WNG3"/>
<keyword evidence="6" id="KW-0496">Mitochondrion</keyword>
<dbReference type="InterPro" id="IPR003382">
    <property type="entry name" value="Flavoprotein"/>
</dbReference>
<dbReference type="FunFam" id="3.40.50.1950:FF:000001">
    <property type="entry name" value="Flavin prenyltransferase UbiX"/>
    <property type="match status" value="1"/>
</dbReference>
<dbReference type="GO" id="GO:0016831">
    <property type="term" value="F:carboxy-lyase activity"/>
    <property type="evidence" value="ECO:0007669"/>
    <property type="project" value="TreeGrafter"/>
</dbReference>
<keyword evidence="2 6" id="KW-0285">Flavoprotein</keyword>
<feature type="binding site" evidence="6">
    <location>
        <position position="234"/>
    </location>
    <ligand>
        <name>dimethylallyl phosphate</name>
        <dbReference type="ChEBI" id="CHEBI:88052"/>
    </ligand>
</feature>
<comment type="function">
    <text evidence="6">Flavin prenyltransferase that catalyzes the synthesis of the prenylated FMN cofactor (prenyl-FMN) for the ferulic acid decarboxylase FDC1. The prenyltransferase is metal-independent and links a dimethylallyl moiety from dimethylallyl monophosphate (DMAP) to the flavin N5 and C6 atoms of FMN.</text>
</comment>
<dbReference type="EC" id="2.5.1.129" evidence="6"/>
<feature type="binding site" evidence="6">
    <location>
        <begin position="76"/>
        <end position="78"/>
    </location>
    <ligand>
        <name>FMN</name>
        <dbReference type="ChEBI" id="CHEBI:58210"/>
    </ligand>
</feature>
<reference evidence="9 10" key="1">
    <citation type="submission" date="2016-03" db="EMBL/GenBank/DDBJ databases">
        <authorList>
            <person name="Ploux O."/>
        </authorList>
    </citation>
    <scope>NUCLEOTIDE SEQUENCE [LARGE SCALE GENOMIC DNA]</scope>
    <source>
        <strain evidence="9 10">UAMH 11012</strain>
    </source>
</reference>
<dbReference type="InterPro" id="IPR036551">
    <property type="entry name" value="Flavin_trans-like"/>
</dbReference>
<evidence type="ECO:0000313" key="9">
    <source>
        <dbReference type="EMBL" id="CZR54314.1"/>
    </source>
</evidence>
<evidence type="ECO:0000256" key="7">
    <source>
        <dbReference type="SAM" id="MobiDB-lite"/>
    </source>
</evidence>
<evidence type="ECO:0000256" key="3">
    <source>
        <dbReference type="ARBA" id="ARBA00022643"/>
    </source>
</evidence>
<keyword evidence="4 6" id="KW-0808">Transferase</keyword>
<feature type="binding site" evidence="6">
    <location>
        <position position="188"/>
    </location>
    <ligand>
        <name>FMN</name>
        <dbReference type="ChEBI" id="CHEBI:58210"/>
    </ligand>
</feature>
<dbReference type="GO" id="GO:0106141">
    <property type="term" value="F:flavin prenyltransferase activity"/>
    <property type="evidence" value="ECO:0007669"/>
    <property type="project" value="UniProtKB-EC"/>
</dbReference>
<name>A0A1L7WNG3_9HELO</name>
<comment type="subcellular location">
    <subcellularLocation>
        <location evidence="6">Mitochondrion</location>
    </subcellularLocation>
</comment>
<feature type="binding site" evidence="6">
    <location>
        <position position="102"/>
    </location>
    <ligand>
        <name>FMN</name>
        <dbReference type="ChEBI" id="CHEBI:58210"/>
    </ligand>
</feature>
<feature type="binding site" evidence="6">
    <location>
        <position position="218"/>
    </location>
    <ligand>
        <name>dimethylallyl phosphate</name>
        <dbReference type="ChEBI" id="CHEBI:88052"/>
    </ligand>
</feature>
<keyword evidence="3 6" id="KW-0288">FMN</keyword>
<dbReference type="InterPro" id="IPR004507">
    <property type="entry name" value="UbiX-like"/>
</dbReference>
<feature type="binding site" evidence="6">
    <location>
        <begin position="153"/>
        <end position="156"/>
    </location>
    <ligand>
        <name>FMN</name>
        <dbReference type="ChEBI" id="CHEBI:58210"/>
    </ligand>
</feature>
<comment type="subunit">
    <text evidence="6">Oligomer.</text>
</comment>
<evidence type="ECO:0000256" key="2">
    <source>
        <dbReference type="ARBA" id="ARBA00022630"/>
    </source>
</evidence>
<dbReference type="SUPFAM" id="SSF52507">
    <property type="entry name" value="Homo-oligomeric flavin-containing Cys decarboxylases, HFCD"/>
    <property type="match status" value="1"/>
</dbReference>
<keyword evidence="10" id="KW-1185">Reference proteome</keyword>
<dbReference type="STRING" id="576137.A0A1L7WNG3"/>
<proteinExistence type="inferred from homology"/>
<organism evidence="9 10">
    <name type="scientific">Phialocephala subalpina</name>
    <dbReference type="NCBI Taxonomy" id="576137"/>
    <lineage>
        <taxon>Eukaryota</taxon>
        <taxon>Fungi</taxon>
        <taxon>Dikarya</taxon>
        <taxon>Ascomycota</taxon>
        <taxon>Pezizomycotina</taxon>
        <taxon>Leotiomycetes</taxon>
        <taxon>Helotiales</taxon>
        <taxon>Mollisiaceae</taxon>
        <taxon>Phialocephala</taxon>
        <taxon>Phialocephala fortinii species complex</taxon>
    </lineage>
</organism>
<comment type="similarity">
    <text evidence="5 6">Belongs to the UbiX/PAD1 family.</text>
</comment>
<dbReference type="Gene3D" id="3.40.50.1950">
    <property type="entry name" value="Flavin prenyltransferase-like"/>
    <property type="match status" value="1"/>
</dbReference>
<keyword evidence="1 6" id="KW-0637">Prenyltransferase</keyword>
<dbReference type="Pfam" id="PF02441">
    <property type="entry name" value="Flavoprotein"/>
    <property type="match status" value="1"/>
</dbReference>
<sequence length="256" mass="28270">MSSSIKTFSRVARPRLTLLSAPSSFASFRPLLAPTSCSTQPAPYQKRSYASTPPESPTTPVVTTPPKKRIIVAMTGATGVVLGVKILKALRRLGVETHLIMSKWAEATIKYETDYQPIDIRSMADFCYTIKEQSAPISSGSFHHDGMIVVPCSMKTLAGIRMGYCDDLITRAADVTLKERRMLVLVARETPLSDIHLENMLAVTRSGAIIFPPVPAFYTRPKTLADVEDQSVGRMLDMFHLDTGDFERWAGFKGKK</sequence>
<dbReference type="NCBIfam" id="TIGR00421">
    <property type="entry name" value="ubiX_pad"/>
    <property type="match status" value="1"/>
</dbReference>
<evidence type="ECO:0000256" key="4">
    <source>
        <dbReference type="ARBA" id="ARBA00022679"/>
    </source>
</evidence>
<dbReference type="OrthoDB" id="5126881at2759"/>
<dbReference type="PANTHER" id="PTHR43374">
    <property type="entry name" value="FLAVIN PRENYLTRANSFERASE"/>
    <property type="match status" value="1"/>
</dbReference>
<feature type="region of interest" description="Disordered" evidence="7">
    <location>
        <begin position="38"/>
        <end position="63"/>
    </location>
</feature>
<dbReference type="HAMAP" id="MF_01984">
    <property type="entry name" value="ubiX_pad"/>
    <property type="match status" value="1"/>
</dbReference>
<dbReference type="NCBIfam" id="NF004685">
    <property type="entry name" value="PRK06029.1"/>
    <property type="match status" value="1"/>
</dbReference>
<evidence type="ECO:0000256" key="5">
    <source>
        <dbReference type="ARBA" id="ARBA00060793"/>
    </source>
</evidence>
<accession>A0A1L7WNG3</accession>
<dbReference type="EMBL" id="FJOG01000005">
    <property type="protein sequence ID" value="CZR54314.1"/>
    <property type="molecule type" value="Genomic_DNA"/>
</dbReference>
<dbReference type="Proteomes" id="UP000184330">
    <property type="component" value="Unassembled WGS sequence"/>
</dbReference>
<protein>
    <recommendedName>
        <fullName evidence="6">Flavin prenyltransferase PAD1, mitochondrial</fullName>
        <ecNumber evidence="6">2.5.1.129</ecNumber>
    </recommendedName>
</protein>
<evidence type="ECO:0000313" key="10">
    <source>
        <dbReference type="Proteomes" id="UP000184330"/>
    </source>
</evidence>
<evidence type="ECO:0000256" key="6">
    <source>
        <dbReference type="HAMAP-Rule" id="MF_03197"/>
    </source>
</evidence>
<evidence type="ECO:0000259" key="8">
    <source>
        <dbReference type="Pfam" id="PF02441"/>
    </source>
</evidence>
<feature type="domain" description="Flavoprotein" evidence="8">
    <location>
        <begin position="68"/>
        <end position="238"/>
    </location>
</feature>
<dbReference type="GO" id="GO:0005739">
    <property type="term" value="C:mitochondrion"/>
    <property type="evidence" value="ECO:0007669"/>
    <property type="project" value="UniProtKB-SubCell"/>
</dbReference>
<dbReference type="PANTHER" id="PTHR43374:SF1">
    <property type="entry name" value="FLAVIN PRENYLTRANSFERASE PAD1, MITOCHONDRIAL"/>
    <property type="match status" value="1"/>
</dbReference>
<gene>
    <name evidence="6" type="primary">PAD1</name>
    <name evidence="9" type="ORF">PAC_04198</name>
</gene>